<evidence type="ECO:0000256" key="12">
    <source>
        <dbReference type="ARBA" id="ARBA00023033"/>
    </source>
</evidence>
<keyword evidence="8" id="KW-0492">Microsome</keyword>
<evidence type="ECO:0000256" key="1">
    <source>
        <dbReference type="ARBA" id="ARBA00001974"/>
    </source>
</evidence>
<dbReference type="PRINTS" id="PR01121">
    <property type="entry name" value="FMOXYGENASE1"/>
</dbReference>
<comment type="catalytic activity">
    <reaction evidence="15">
        <text>hypotaurine + NADH + O2 + H(+) = taurine + NAD(+) + H2O</text>
        <dbReference type="Rhea" id="RHEA:74111"/>
        <dbReference type="ChEBI" id="CHEBI:15377"/>
        <dbReference type="ChEBI" id="CHEBI:15378"/>
        <dbReference type="ChEBI" id="CHEBI:15379"/>
        <dbReference type="ChEBI" id="CHEBI:57540"/>
        <dbReference type="ChEBI" id="CHEBI:57853"/>
        <dbReference type="ChEBI" id="CHEBI:57945"/>
        <dbReference type="ChEBI" id="CHEBI:507393"/>
        <dbReference type="EC" id="1.14.13.8"/>
    </reaction>
    <physiologicalReaction direction="left-to-right" evidence="15">
        <dbReference type="Rhea" id="RHEA:74112"/>
    </physiologicalReaction>
</comment>
<dbReference type="GO" id="GO:0034899">
    <property type="term" value="F:trimethylamine monooxygenase activity"/>
    <property type="evidence" value="ECO:0007669"/>
    <property type="project" value="UniProtKB-EC"/>
</dbReference>
<protein>
    <recommendedName>
        <fullName evidence="20">Flavin-containing monooxygenase</fullName>
        <ecNumber evidence="20">1.-.-.-</ecNumber>
    </recommendedName>
</protein>
<keyword evidence="7 19" id="KW-0274">FAD</keyword>
<dbReference type="GeneTree" id="ENSGT00940000161099"/>
<sequence length="546" mass="62094">MAKRVAVIGSGVSGLTSIKCCLDEGLQPTCFERSDDIGGLWRFTEKVEEGRASIYRSVITNSSKEMSCFSDFPMPEHFPNFLHNTKFLEYLKLYAKNFDLLKYIQFKTTVISVRKCQDFSTTGQWIVVTESNGKQVSDTFDAVMVCIGHHRESYVPLQSFPGIEKFKGQYFHSRQYKTPEGFEGKTILVVGMGNSASDIAVELCQRAAQVYLSTRGGSWVISRVYDNGYPWDTVIHTRYSNLIRSFLPWTLLKWVTEKKMNEWFDHENYGLVPQNRALMKEQVFNDDLPSRILCGSVVVKPVVKEFTETSAIFEDGTVMENVDVVIFATGYSFSFPFLEESVIKVENNQAPLYKHVFPPQLEKPSLAVIGLIQPLGPIMPTAELQARWATRVFKGLSVLPSENTMMTDTLKRREKRIHWFGTSRSQTLQTDHIEYLDELAEGSGAKPKIFSLLLTDPRLALLIFFGPCSPFQFRLTGPGRWDGARNAILTCKERIIKPTKTRVVDKITFTLKSCIVLTQSENLFAKVRLWQSADVLKDRNVKHGPK</sequence>
<comment type="subcellular location">
    <subcellularLocation>
        <location evidence="2">Endoplasmic reticulum membrane</location>
        <topology evidence="2">Single-pass membrane protein</topology>
    </subcellularLocation>
    <subcellularLocation>
        <location evidence="3">Microsome membrane</location>
    </subcellularLocation>
</comment>
<dbReference type="Gene3D" id="3.50.50.60">
    <property type="entry name" value="FAD/NAD(P)-binding domain"/>
    <property type="match status" value="2"/>
</dbReference>
<evidence type="ECO:0000256" key="4">
    <source>
        <dbReference type="ARBA" id="ARBA00009183"/>
    </source>
</evidence>
<dbReference type="PIRSF" id="PIRSF000332">
    <property type="entry name" value="FMO"/>
    <property type="match status" value="1"/>
</dbReference>
<evidence type="ECO:0000256" key="6">
    <source>
        <dbReference type="ARBA" id="ARBA00022692"/>
    </source>
</evidence>
<keyword evidence="5 19" id="KW-0285">Flavoprotein</keyword>
<reference evidence="21" key="1">
    <citation type="submission" date="2025-08" db="UniProtKB">
        <authorList>
            <consortium name="Ensembl"/>
        </authorList>
    </citation>
    <scope>IDENTIFICATION</scope>
</reference>
<comment type="catalytic activity">
    <reaction evidence="18">
        <text>N,N-dimethylaniline + NADPH + O2 + H(+) = N,N-dimethylaniline N-oxide + NADP(+) + H2O</text>
        <dbReference type="Rhea" id="RHEA:24468"/>
        <dbReference type="ChEBI" id="CHEBI:15377"/>
        <dbReference type="ChEBI" id="CHEBI:15378"/>
        <dbReference type="ChEBI" id="CHEBI:15379"/>
        <dbReference type="ChEBI" id="CHEBI:16269"/>
        <dbReference type="ChEBI" id="CHEBI:17735"/>
        <dbReference type="ChEBI" id="CHEBI:57783"/>
        <dbReference type="ChEBI" id="CHEBI:58349"/>
        <dbReference type="EC" id="1.14.13.8"/>
    </reaction>
    <physiologicalReaction direction="left-to-right" evidence="18">
        <dbReference type="Rhea" id="RHEA:24469"/>
    </physiologicalReaction>
</comment>
<keyword evidence="22" id="KW-1185">Reference proteome</keyword>
<dbReference type="GO" id="GO:0005789">
    <property type="term" value="C:endoplasmic reticulum membrane"/>
    <property type="evidence" value="ECO:0007669"/>
    <property type="project" value="UniProtKB-SubCell"/>
</dbReference>
<dbReference type="GO" id="GO:0072592">
    <property type="term" value="P:oxygen metabolic process"/>
    <property type="evidence" value="ECO:0007669"/>
    <property type="project" value="Ensembl"/>
</dbReference>
<evidence type="ECO:0000256" key="10">
    <source>
        <dbReference type="ARBA" id="ARBA00022989"/>
    </source>
</evidence>
<keyword evidence="10" id="KW-1133">Transmembrane helix</keyword>
<dbReference type="GO" id="GO:0006082">
    <property type="term" value="P:organic acid metabolic process"/>
    <property type="evidence" value="ECO:0007669"/>
    <property type="project" value="Ensembl"/>
</dbReference>
<proteinExistence type="inferred from homology"/>
<keyword evidence="13 19" id="KW-0472">Membrane</keyword>
<name>A0A7M4EAP3_CROPO</name>
<evidence type="ECO:0000256" key="13">
    <source>
        <dbReference type="ARBA" id="ARBA00023136"/>
    </source>
</evidence>
<evidence type="ECO:0000313" key="21">
    <source>
        <dbReference type="Ensembl" id="ENSCPRP00005006917.1"/>
    </source>
</evidence>
<dbReference type="InterPro" id="IPR000960">
    <property type="entry name" value="Flavin_mOase"/>
</dbReference>
<evidence type="ECO:0000256" key="14">
    <source>
        <dbReference type="ARBA" id="ARBA00045957"/>
    </source>
</evidence>
<dbReference type="InterPro" id="IPR036188">
    <property type="entry name" value="FAD/NAD-bd_sf"/>
</dbReference>
<organism evidence="21 22">
    <name type="scientific">Crocodylus porosus</name>
    <name type="common">Saltwater crocodile</name>
    <name type="synonym">Estuarine crocodile</name>
    <dbReference type="NCBI Taxonomy" id="8502"/>
    <lineage>
        <taxon>Eukaryota</taxon>
        <taxon>Metazoa</taxon>
        <taxon>Chordata</taxon>
        <taxon>Craniata</taxon>
        <taxon>Vertebrata</taxon>
        <taxon>Euteleostomi</taxon>
        <taxon>Archelosauria</taxon>
        <taxon>Archosauria</taxon>
        <taxon>Crocodylia</taxon>
        <taxon>Longirostres</taxon>
        <taxon>Crocodylidae</taxon>
        <taxon>Crocodylus</taxon>
    </lineage>
</organism>
<dbReference type="InterPro" id="IPR002253">
    <property type="entry name" value="Flavin_mOase_1"/>
</dbReference>
<keyword evidence="12 19" id="KW-0503">Monooxygenase</keyword>
<dbReference type="GO" id="GO:0050661">
    <property type="term" value="F:NADP binding"/>
    <property type="evidence" value="ECO:0007669"/>
    <property type="project" value="InterPro"/>
</dbReference>
<dbReference type="SUPFAM" id="SSF51905">
    <property type="entry name" value="FAD/NAD(P)-binding domain"/>
    <property type="match status" value="2"/>
</dbReference>
<keyword evidence="9 19" id="KW-0521">NADP</keyword>
<dbReference type="GO" id="GO:0009404">
    <property type="term" value="P:toxin metabolic process"/>
    <property type="evidence" value="ECO:0007669"/>
    <property type="project" value="Ensembl"/>
</dbReference>
<evidence type="ECO:0000256" key="17">
    <source>
        <dbReference type="ARBA" id="ARBA00048088"/>
    </source>
</evidence>
<dbReference type="InterPro" id="IPR020946">
    <property type="entry name" value="Flavin_mOase-like"/>
</dbReference>
<evidence type="ECO:0000256" key="15">
    <source>
        <dbReference type="ARBA" id="ARBA00047338"/>
    </source>
</evidence>
<comment type="similarity">
    <text evidence="4 19 20">Belongs to the FMO family.</text>
</comment>
<evidence type="ECO:0000256" key="2">
    <source>
        <dbReference type="ARBA" id="ARBA00004389"/>
    </source>
</evidence>
<keyword evidence="11 19" id="KW-0560">Oxidoreductase</keyword>
<evidence type="ECO:0000256" key="9">
    <source>
        <dbReference type="ARBA" id="ARBA00022857"/>
    </source>
</evidence>
<dbReference type="GO" id="GO:0004499">
    <property type="term" value="F:N,N-dimethylaniline monooxygenase activity"/>
    <property type="evidence" value="ECO:0007669"/>
    <property type="project" value="UniProtKB-UniRule"/>
</dbReference>
<dbReference type="Proteomes" id="UP000594220">
    <property type="component" value="Unplaced"/>
</dbReference>
<evidence type="ECO:0000256" key="8">
    <source>
        <dbReference type="ARBA" id="ARBA00022848"/>
    </source>
</evidence>
<dbReference type="InterPro" id="IPR050346">
    <property type="entry name" value="FMO-like"/>
</dbReference>
<dbReference type="FunFam" id="3.50.50.60:FF:000042">
    <property type="entry name" value="Dimethylaniline monooxygenase [N-oxide-forming]"/>
    <property type="match status" value="1"/>
</dbReference>
<gene>
    <name evidence="21" type="primary">FMO2</name>
</gene>
<reference evidence="21" key="2">
    <citation type="submission" date="2025-09" db="UniProtKB">
        <authorList>
            <consortium name="Ensembl"/>
        </authorList>
    </citation>
    <scope>IDENTIFICATION</scope>
</reference>
<keyword evidence="6" id="KW-0812">Transmembrane</keyword>
<dbReference type="GO" id="GO:0050660">
    <property type="term" value="F:flavin adenine dinucleotide binding"/>
    <property type="evidence" value="ECO:0007669"/>
    <property type="project" value="InterPro"/>
</dbReference>
<dbReference type="FunFam" id="3.50.50.60:FF:000073">
    <property type="entry name" value="Dimethylaniline monooxygenase [N-oxide-forming]"/>
    <property type="match status" value="1"/>
</dbReference>
<dbReference type="GO" id="GO:0097009">
    <property type="term" value="P:energy homeostasis"/>
    <property type="evidence" value="ECO:0007669"/>
    <property type="project" value="Ensembl"/>
</dbReference>
<evidence type="ECO:0000256" key="11">
    <source>
        <dbReference type="ARBA" id="ARBA00023002"/>
    </source>
</evidence>
<comment type="cofactor">
    <cofactor evidence="1 19 20">
        <name>FAD</name>
        <dbReference type="ChEBI" id="CHEBI:57692"/>
    </cofactor>
</comment>
<dbReference type="PANTHER" id="PTHR23023">
    <property type="entry name" value="DIMETHYLANILINE MONOOXYGENASE"/>
    <property type="match status" value="1"/>
</dbReference>
<evidence type="ECO:0000256" key="5">
    <source>
        <dbReference type="ARBA" id="ARBA00022630"/>
    </source>
</evidence>
<comment type="catalytic activity">
    <reaction evidence="16">
        <text>hypotaurine + NADPH + O2 + H(+) = taurine + NADP(+) + H2O</text>
        <dbReference type="Rhea" id="RHEA:69819"/>
        <dbReference type="ChEBI" id="CHEBI:15377"/>
        <dbReference type="ChEBI" id="CHEBI:15378"/>
        <dbReference type="ChEBI" id="CHEBI:15379"/>
        <dbReference type="ChEBI" id="CHEBI:57783"/>
        <dbReference type="ChEBI" id="CHEBI:57853"/>
        <dbReference type="ChEBI" id="CHEBI:58349"/>
        <dbReference type="ChEBI" id="CHEBI:507393"/>
        <dbReference type="EC" id="1.14.13.8"/>
    </reaction>
    <physiologicalReaction direction="left-to-right" evidence="16">
        <dbReference type="Rhea" id="RHEA:69820"/>
    </physiologicalReaction>
</comment>
<comment type="function">
    <text evidence="14">Broad spectrum monooxygenase that catalyzes the oxygenation of a wide variety of nitrogen- and sulfur-containing compounds including xenobiotics. Catalyzes the S-oxygenation of hypotaurine to produce taurine, an organic osmolyte involved in cell volume regulation as well as a variety of cytoprotective and developmental processes. In vitro, catalyzes the N-oxygenation of trimethylamine (TMA) to produce trimethylamine N-oxide (TMAO) and could therefore participate to the detoxification of this compound that is generated by the action of gut microbiota from dietary precursors such as choline, choline containing compounds, betaine or L-carnitine.</text>
</comment>
<dbReference type="GO" id="GO:0006805">
    <property type="term" value="P:xenobiotic metabolic process"/>
    <property type="evidence" value="ECO:0007669"/>
    <property type="project" value="Ensembl"/>
</dbReference>
<accession>A0A7M4EAP3</accession>
<evidence type="ECO:0000256" key="3">
    <source>
        <dbReference type="ARBA" id="ARBA00004524"/>
    </source>
</evidence>
<dbReference type="EC" id="1.-.-.-" evidence="20"/>
<comment type="catalytic activity">
    <reaction evidence="17">
        <text>trimethylamine + NADPH + O2 = trimethylamine N-oxide + NADP(+) + H2O</text>
        <dbReference type="Rhea" id="RHEA:31979"/>
        <dbReference type="ChEBI" id="CHEBI:15377"/>
        <dbReference type="ChEBI" id="CHEBI:15379"/>
        <dbReference type="ChEBI" id="CHEBI:15724"/>
        <dbReference type="ChEBI" id="CHEBI:57783"/>
        <dbReference type="ChEBI" id="CHEBI:58349"/>
        <dbReference type="ChEBI" id="CHEBI:58389"/>
        <dbReference type="EC" id="1.14.13.148"/>
    </reaction>
    <physiologicalReaction direction="left-to-right" evidence="17">
        <dbReference type="Rhea" id="RHEA:31980"/>
    </physiologicalReaction>
</comment>
<evidence type="ECO:0000256" key="16">
    <source>
        <dbReference type="ARBA" id="ARBA00048041"/>
    </source>
</evidence>
<dbReference type="GO" id="GO:0046322">
    <property type="term" value="P:negative regulation of fatty acid oxidation"/>
    <property type="evidence" value="ECO:0007669"/>
    <property type="project" value="Ensembl"/>
</dbReference>
<evidence type="ECO:0000256" key="18">
    <source>
        <dbReference type="ARBA" id="ARBA00049443"/>
    </source>
</evidence>
<dbReference type="PRINTS" id="PR00370">
    <property type="entry name" value="FMOXYGENASE"/>
</dbReference>
<evidence type="ECO:0000256" key="20">
    <source>
        <dbReference type="RuleBase" id="RU361177"/>
    </source>
</evidence>
<evidence type="ECO:0000256" key="19">
    <source>
        <dbReference type="PIRNR" id="PIRNR000332"/>
    </source>
</evidence>
<dbReference type="AlphaFoldDB" id="A0A7M4EAP3"/>
<dbReference type="Ensembl" id="ENSCPRT00005008104.1">
    <property type="protein sequence ID" value="ENSCPRP00005006917.1"/>
    <property type="gene ID" value="ENSCPRG00005004900.1"/>
</dbReference>
<dbReference type="GO" id="GO:0006739">
    <property type="term" value="P:NADP+ metabolic process"/>
    <property type="evidence" value="ECO:0007669"/>
    <property type="project" value="Ensembl"/>
</dbReference>
<dbReference type="Pfam" id="PF00743">
    <property type="entry name" value="FMO-like"/>
    <property type="match status" value="1"/>
</dbReference>
<evidence type="ECO:0000256" key="7">
    <source>
        <dbReference type="ARBA" id="ARBA00022827"/>
    </source>
</evidence>
<dbReference type="FunFam" id="3.50.50.60:FF:000409">
    <property type="entry name" value="Dimethylaniline monooxygenase [N-oxide-forming]"/>
    <property type="match status" value="1"/>
</dbReference>
<evidence type="ECO:0000313" key="22">
    <source>
        <dbReference type="Proteomes" id="UP000594220"/>
    </source>
</evidence>
<keyword evidence="19" id="KW-0256">Endoplasmic reticulum</keyword>